<dbReference type="InterPro" id="IPR050541">
    <property type="entry name" value="LRR_TM_domain-containing"/>
</dbReference>
<comment type="caution">
    <text evidence="6">The sequence shown here is derived from an EMBL/GenBank/DDBJ whole genome shotgun (WGS) entry which is preliminary data.</text>
</comment>
<feature type="chain" id="PRO_5043597049" evidence="5">
    <location>
        <begin position="31"/>
        <end position="700"/>
    </location>
</feature>
<protein>
    <submittedName>
        <fullName evidence="6">Uncharacterized protein</fullName>
    </submittedName>
</protein>
<keyword evidence="4" id="KW-0472">Membrane</keyword>
<feature type="transmembrane region" description="Helical" evidence="4">
    <location>
        <begin position="640"/>
        <end position="660"/>
    </location>
</feature>
<keyword evidence="4" id="KW-0812">Transmembrane</keyword>
<dbReference type="GO" id="GO:0005886">
    <property type="term" value="C:plasma membrane"/>
    <property type="evidence" value="ECO:0007669"/>
    <property type="project" value="TreeGrafter"/>
</dbReference>
<keyword evidence="1" id="KW-0433">Leucine-rich repeat</keyword>
<dbReference type="PRINTS" id="PR00019">
    <property type="entry name" value="LEURICHRPT"/>
</dbReference>
<dbReference type="InterPro" id="IPR032675">
    <property type="entry name" value="LRR_dom_sf"/>
</dbReference>
<dbReference type="Pfam" id="PF00560">
    <property type="entry name" value="LRR_1"/>
    <property type="match status" value="2"/>
</dbReference>
<evidence type="ECO:0000313" key="6">
    <source>
        <dbReference type="EMBL" id="KAJ1196920.1"/>
    </source>
</evidence>
<evidence type="ECO:0000313" key="7">
    <source>
        <dbReference type="Proteomes" id="UP001066276"/>
    </source>
</evidence>
<sequence>MRLLPATLGQPPPRLLLSWLQCLLLGGSAGIYLQPSTEPGAACQQTRTKVICRGQNLHYLPHDLWTDVKTLDISQNFVRTLSAKAMGTLHALEHLTLSYNSLITIEAEAFRAAPQLQSLNLASNFLDREHLSNSIAFRSLHSLKTLDLSANNLDSEMAASYLANTTSLEELNLSWNKMPKLSFELFRGAPHLRIINLTSSFVLEIDAGTFESLVELHELILAKNHLRCIARFSLPQLRILNLSSNALEIFVAGETEEHHELRVLDLSHNRLRSFPALPIAHSIQHLNLSGNRMGALEPNPADEEELSDTALWYDDTSWHDLSYIMLRRTALASLKHLDLSWNRLTSFPIHFLRNLNRLQILNMAMNCLQDLTPDSTTGSTPSLRGDVRQLAWYMLKLESLRNLNLQGNDIQVVPRWLFEVTPKLEIMDLSQNSIMLCVDRNAKREDPSCTSLSGLSSLKHLSLRANGMSVVPPTTFNQTTLISLDFSENEGLVLNRDSLSGLELSLQTLSLRGNQLHSSDIGIPCLKTLHVLDLSANQMDLLPPSLECSPLEWLNVRNNRLELFQYQLAESLSGTLVSLFISGNPLKCCHLAWLERLQAAKVNVLDLAEVECVPHRMSGVHLARVDSNQMGLCPHPVSPSYLLVAILVPLVLLCGMGLYLKKRGPSTSLSFRGHRVASSSYQPSTEKKVEGSPADRLTKL</sequence>
<evidence type="ECO:0000256" key="1">
    <source>
        <dbReference type="ARBA" id="ARBA00022614"/>
    </source>
</evidence>
<keyword evidence="5" id="KW-0732">Signal</keyword>
<dbReference type="EMBL" id="JANPWB010000003">
    <property type="protein sequence ID" value="KAJ1196920.1"/>
    <property type="molecule type" value="Genomic_DNA"/>
</dbReference>
<evidence type="ECO:0000256" key="2">
    <source>
        <dbReference type="ARBA" id="ARBA00022737"/>
    </source>
</evidence>
<dbReference type="AlphaFoldDB" id="A0AAV7V9D9"/>
<evidence type="ECO:0000256" key="4">
    <source>
        <dbReference type="SAM" id="Phobius"/>
    </source>
</evidence>
<evidence type="ECO:0000256" key="5">
    <source>
        <dbReference type="SAM" id="SignalP"/>
    </source>
</evidence>
<dbReference type="SUPFAM" id="SSF52058">
    <property type="entry name" value="L domain-like"/>
    <property type="match status" value="1"/>
</dbReference>
<dbReference type="PROSITE" id="PS51450">
    <property type="entry name" value="LRR"/>
    <property type="match status" value="2"/>
</dbReference>
<keyword evidence="7" id="KW-1185">Reference proteome</keyword>
<accession>A0AAV7V9D9</accession>
<organism evidence="6 7">
    <name type="scientific">Pleurodeles waltl</name>
    <name type="common">Iberian ribbed newt</name>
    <dbReference type="NCBI Taxonomy" id="8319"/>
    <lineage>
        <taxon>Eukaryota</taxon>
        <taxon>Metazoa</taxon>
        <taxon>Chordata</taxon>
        <taxon>Craniata</taxon>
        <taxon>Vertebrata</taxon>
        <taxon>Euteleostomi</taxon>
        <taxon>Amphibia</taxon>
        <taxon>Batrachia</taxon>
        <taxon>Caudata</taxon>
        <taxon>Salamandroidea</taxon>
        <taxon>Salamandridae</taxon>
        <taxon>Pleurodelinae</taxon>
        <taxon>Pleurodeles</taxon>
    </lineage>
</organism>
<proteinExistence type="predicted"/>
<gene>
    <name evidence="6" type="ORF">NDU88_000783</name>
</gene>
<dbReference type="PANTHER" id="PTHR24369">
    <property type="entry name" value="ANTIGEN BSP, PUTATIVE-RELATED"/>
    <property type="match status" value="1"/>
</dbReference>
<dbReference type="InterPro" id="IPR001611">
    <property type="entry name" value="Leu-rich_rpt"/>
</dbReference>
<name>A0AAV7V9D9_PLEWA</name>
<dbReference type="SMART" id="SM00365">
    <property type="entry name" value="LRR_SD22"/>
    <property type="match status" value="4"/>
</dbReference>
<keyword evidence="2" id="KW-0677">Repeat</keyword>
<reference evidence="6" key="1">
    <citation type="journal article" date="2022" name="bioRxiv">
        <title>Sequencing and chromosome-scale assembly of the giantPleurodeles waltlgenome.</title>
        <authorList>
            <person name="Brown T."/>
            <person name="Elewa A."/>
            <person name="Iarovenko S."/>
            <person name="Subramanian E."/>
            <person name="Araus A.J."/>
            <person name="Petzold A."/>
            <person name="Susuki M."/>
            <person name="Suzuki K.-i.T."/>
            <person name="Hayashi T."/>
            <person name="Toyoda A."/>
            <person name="Oliveira C."/>
            <person name="Osipova E."/>
            <person name="Leigh N.D."/>
            <person name="Simon A."/>
            <person name="Yun M.H."/>
        </authorList>
    </citation>
    <scope>NUCLEOTIDE SEQUENCE</scope>
    <source>
        <strain evidence="6">20211129_DDA</strain>
        <tissue evidence="6">Liver</tissue>
    </source>
</reference>
<dbReference type="Gene3D" id="3.80.10.10">
    <property type="entry name" value="Ribonuclease Inhibitor"/>
    <property type="match status" value="4"/>
</dbReference>
<evidence type="ECO:0000256" key="3">
    <source>
        <dbReference type="SAM" id="MobiDB-lite"/>
    </source>
</evidence>
<feature type="region of interest" description="Disordered" evidence="3">
    <location>
        <begin position="680"/>
        <end position="700"/>
    </location>
</feature>
<keyword evidence="4" id="KW-1133">Transmembrane helix</keyword>
<dbReference type="Proteomes" id="UP001066276">
    <property type="component" value="Chromosome 2_1"/>
</dbReference>
<dbReference type="SMART" id="SM00369">
    <property type="entry name" value="LRR_TYP"/>
    <property type="match status" value="10"/>
</dbReference>
<dbReference type="InterPro" id="IPR003591">
    <property type="entry name" value="Leu-rich_rpt_typical-subtyp"/>
</dbReference>
<dbReference type="Pfam" id="PF13855">
    <property type="entry name" value="LRR_8"/>
    <property type="match status" value="3"/>
</dbReference>
<feature type="signal peptide" evidence="5">
    <location>
        <begin position="1"/>
        <end position="30"/>
    </location>
</feature>
<dbReference type="PANTHER" id="PTHR24369:SF213">
    <property type="entry name" value="INSULIN LIKE GROWTH FACTOR BINDING PROTEIN ACID LABILE SUBUNIT"/>
    <property type="match status" value="1"/>
</dbReference>